<dbReference type="RefSeq" id="WP_162358926.1">
    <property type="nucleotide sequence ID" value="NZ_CP048209.1"/>
</dbReference>
<dbReference type="Proteomes" id="UP000476064">
    <property type="component" value="Chromosome"/>
</dbReference>
<accession>A0A6C0G3B7</accession>
<keyword evidence="2" id="KW-1185">Reference proteome</keyword>
<evidence type="ECO:0000313" key="2">
    <source>
        <dbReference type="Proteomes" id="UP000476064"/>
    </source>
</evidence>
<sequence length="132" mass="15128">MLEQQLFRHFAGPWLEELLEQQLYQRFYRSEAGKVARTATLSSLSPVRGWKSCPNSNFIVIITDPWLEKLLEQQLYRHYHRSVAGKVARTATLPTFAGPWLGKLPEQQLYRHLPVRGGKSCSNSNFIGIITG</sequence>
<dbReference type="EMBL" id="CP048209">
    <property type="protein sequence ID" value="QHT62493.1"/>
    <property type="molecule type" value="Genomic_DNA"/>
</dbReference>
<dbReference type="KEGG" id="plyc:GXP70_22560"/>
<name>A0A6C0G3B7_9BACL</name>
<dbReference type="AlphaFoldDB" id="A0A6C0G3B7"/>
<protein>
    <submittedName>
        <fullName evidence="1">Uncharacterized protein</fullName>
    </submittedName>
</protein>
<gene>
    <name evidence="1" type="ORF">GXP70_22560</name>
</gene>
<proteinExistence type="predicted"/>
<evidence type="ECO:0000313" key="1">
    <source>
        <dbReference type="EMBL" id="QHT62493.1"/>
    </source>
</evidence>
<reference evidence="1 2" key="1">
    <citation type="submission" date="2020-01" db="EMBL/GenBank/DDBJ databases">
        <title>Paenibacillus sp. nov., isolated from tomato rhizosphere.</title>
        <authorList>
            <person name="Weon H.-Y."/>
            <person name="Lee S.A."/>
        </authorList>
    </citation>
    <scope>NUCLEOTIDE SEQUENCE [LARGE SCALE GENOMIC DNA]</scope>
    <source>
        <strain evidence="1 2">12200R-189</strain>
    </source>
</reference>
<organism evidence="1 2">
    <name type="scientific">Paenibacillus lycopersici</name>
    <dbReference type="NCBI Taxonomy" id="2704462"/>
    <lineage>
        <taxon>Bacteria</taxon>
        <taxon>Bacillati</taxon>
        <taxon>Bacillota</taxon>
        <taxon>Bacilli</taxon>
        <taxon>Bacillales</taxon>
        <taxon>Paenibacillaceae</taxon>
        <taxon>Paenibacillus</taxon>
    </lineage>
</organism>